<dbReference type="InterPro" id="IPR035906">
    <property type="entry name" value="MetI-like_sf"/>
</dbReference>
<keyword evidence="2 7" id="KW-0813">Transport</keyword>
<feature type="region of interest" description="Disordered" evidence="8">
    <location>
        <begin position="1"/>
        <end position="24"/>
    </location>
</feature>
<gene>
    <name evidence="10" type="ORF">GCM10010191_86110</name>
</gene>
<evidence type="ECO:0000313" key="11">
    <source>
        <dbReference type="Proteomes" id="UP001501231"/>
    </source>
</evidence>
<evidence type="ECO:0000256" key="1">
    <source>
        <dbReference type="ARBA" id="ARBA00004651"/>
    </source>
</evidence>
<comment type="subcellular location">
    <subcellularLocation>
        <location evidence="1 7">Cell membrane</location>
        <topology evidence="1 7">Multi-pass membrane protein</topology>
    </subcellularLocation>
</comment>
<evidence type="ECO:0000256" key="6">
    <source>
        <dbReference type="ARBA" id="ARBA00023136"/>
    </source>
</evidence>
<keyword evidence="6 7" id="KW-0472">Membrane</keyword>
<feature type="compositionally biased region" description="Low complexity" evidence="8">
    <location>
        <begin position="1"/>
        <end position="13"/>
    </location>
</feature>
<proteinExistence type="inferred from homology"/>
<dbReference type="PANTHER" id="PTHR30151:SF0">
    <property type="entry name" value="ABC TRANSPORTER PERMEASE PROTEIN MJ0413-RELATED"/>
    <property type="match status" value="1"/>
</dbReference>
<evidence type="ECO:0000256" key="4">
    <source>
        <dbReference type="ARBA" id="ARBA00022692"/>
    </source>
</evidence>
<dbReference type="EMBL" id="BAAARW010000039">
    <property type="protein sequence ID" value="GAA2454073.1"/>
    <property type="molecule type" value="Genomic_DNA"/>
</dbReference>
<feature type="transmembrane region" description="Helical" evidence="7">
    <location>
        <begin position="94"/>
        <end position="115"/>
    </location>
</feature>
<keyword evidence="11" id="KW-1185">Reference proteome</keyword>
<feature type="domain" description="ABC transmembrane type-1" evidence="9">
    <location>
        <begin position="86"/>
        <end position="270"/>
    </location>
</feature>
<dbReference type="Gene3D" id="1.10.3720.10">
    <property type="entry name" value="MetI-like"/>
    <property type="match status" value="1"/>
</dbReference>
<dbReference type="Proteomes" id="UP001501231">
    <property type="component" value="Unassembled WGS sequence"/>
</dbReference>
<protein>
    <submittedName>
        <fullName evidence="10">ABC transporter permease</fullName>
    </submittedName>
</protein>
<dbReference type="PANTHER" id="PTHR30151">
    <property type="entry name" value="ALKANE SULFONATE ABC TRANSPORTER-RELATED, MEMBRANE SUBUNIT"/>
    <property type="match status" value="1"/>
</dbReference>
<evidence type="ECO:0000256" key="5">
    <source>
        <dbReference type="ARBA" id="ARBA00022989"/>
    </source>
</evidence>
<evidence type="ECO:0000256" key="8">
    <source>
        <dbReference type="SAM" id="MobiDB-lite"/>
    </source>
</evidence>
<dbReference type="InterPro" id="IPR000515">
    <property type="entry name" value="MetI-like"/>
</dbReference>
<sequence length="282" mass="30052">MASTLEAPAAVEPAAPPRPARRGPVRKVAGQAAALLRRTAAIVALLAVWELAPRAGLVDRTFLPPLSEIVPALWELARDGRLWSNTEASLTRSLTGFALAIVVAVPLGLLIGWYRPVAELLGPLLELFRNTAAIALLPVFILILGIGETSKVAIVLYACTWPILLNTISAVRTVDPTLVKAARSLGLPVPRIFQKVVLPAAVPTVFTGIRLAGATAVLVMIVAEMVGAKEGLGHLINASQQNFAIQDMYAGIIAISVIGLLFNHLLVLIERRFTRGQASVRR</sequence>
<evidence type="ECO:0000256" key="7">
    <source>
        <dbReference type="RuleBase" id="RU363032"/>
    </source>
</evidence>
<keyword evidence="4 7" id="KW-0812">Transmembrane</keyword>
<evidence type="ECO:0000313" key="10">
    <source>
        <dbReference type="EMBL" id="GAA2454073.1"/>
    </source>
</evidence>
<feature type="transmembrane region" description="Helical" evidence="7">
    <location>
        <begin position="196"/>
        <end position="223"/>
    </location>
</feature>
<dbReference type="RefSeq" id="WP_344597295.1">
    <property type="nucleotide sequence ID" value="NZ_BAAARW010000039.1"/>
</dbReference>
<comment type="caution">
    <text evidence="10">The sequence shown here is derived from an EMBL/GenBank/DDBJ whole genome shotgun (WGS) entry which is preliminary data.</text>
</comment>
<feature type="transmembrane region" description="Helical" evidence="7">
    <location>
        <begin position="127"/>
        <end position="146"/>
    </location>
</feature>
<accession>A0ABN3KBH3</accession>
<name>A0ABN3KBH3_9ACTN</name>
<feature type="transmembrane region" description="Helical" evidence="7">
    <location>
        <begin position="248"/>
        <end position="269"/>
    </location>
</feature>
<keyword evidence="5 7" id="KW-1133">Transmembrane helix</keyword>
<reference evidence="10 11" key="1">
    <citation type="journal article" date="2019" name="Int. J. Syst. Evol. Microbiol.">
        <title>The Global Catalogue of Microorganisms (GCM) 10K type strain sequencing project: providing services to taxonomists for standard genome sequencing and annotation.</title>
        <authorList>
            <consortium name="The Broad Institute Genomics Platform"/>
            <consortium name="The Broad Institute Genome Sequencing Center for Infectious Disease"/>
            <person name="Wu L."/>
            <person name="Ma J."/>
        </authorList>
    </citation>
    <scope>NUCLEOTIDE SEQUENCE [LARGE SCALE GENOMIC DNA]</scope>
    <source>
        <strain evidence="10 11">JCM 3325</strain>
    </source>
</reference>
<comment type="similarity">
    <text evidence="7">Belongs to the binding-protein-dependent transport system permease family.</text>
</comment>
<dbReference type="PROSITE" id="PS50928">
    <property type="entry name" value="ABC_TM1"/>
    <property type="match status" value="1"/>
</dbReference>
<organism evidence="10 11">
    <name type="scientific">Actinomadura vinacea</name>
    <dbReference type="NCBI Taxonomy" id="115336"/>
    <lineage>
        <taxon>Bacteria</taxon>
        <taxon>Bacillati</taxon>
        <taxon>Actinomycetota</taxon>
        <taxon>Actinomycetes</taxon>
        <taxon>Streptosporangiales</taxon>
        <taxon>Thermomonosporaceae</taxon>
        <taxon>Actinomadura</taxon>
    </lineage>
</organism>
<evidence type="ECO:0000256" key="3">
    <source>
        <dbReference type="ARBA" id="ARBA00022475"/>
    </source>
</evidence>
<keyword evidence="3" id="KW-1003">Cell membrane</keyword>
<dbReference type="SUPFAM" id="SSF161098">
    <property type="entry name" value="MetI-like"/>
    <property type="match status" value="1"/>
</dbReference>
<dbReference type="Pfam" id="PF00528">
    <property type="entry name" value="BPD_transp_1"/>
    <property type="match status" value="1"/>
</dbReference>
<evidence type="ECO:0000259" key="9">
    <source>
        <dbReference type="PROSITE" id="PS50928"/>
    </source>
</evidence>
<evidence type="ECO:0000256" key="2">
    <source>
        <dbReference type="ARBA" id="ARBA00022448"/>
    </source>
</evidence>
<dbReference type="CDD" id="cd06261">
    <property type="entry name" value="TM_PBP2"/>
    <property type="match status" value="1"/>
</dbReference>